<reference evidence="9 10" key="1">
    <citation type="submission" date="2020-10" db="EMBL/GenBank/DDBJ databases">
        <title>The genome sequence of Chitinilyticum litopenaei 4Y14.</title>
        <authorList>
            <person name="Liu Y."/>
        </authorList>
    </citation>
    <scope>NUCLEOTIDE SEQUENCE [LARGE SCALE GENOMIC DNA]</scope>
    <source>
        <strain evidence="9 10">4Y14</strain>
    </source>
</reference>
<evidence type="ECO:0000313" key="9">
    <source>
        <dbReference type="EMBL" id="MBE9609080.1"/>
    </source>
</evidence>
<dbReference type="GO" id="GO:0000160">
    <property type="term" value="P:phosphorelay signal transduction system"/>
    <property type="evidence" value="ECO:0007669"/>
    <property type="project" value="UniProtKB-KW"/>
</dbReference>
<sequence length="206" mass="23101">MPANLERRIGIVDDDDALRDALSWLFSTRNHSVSTFASAEELLRDYRPEDFGCLVLDVRMPGMGGIELFEQLKSYSYCPPVIFLTGHGDVPMAVAALKEGATDFIEKPFSDNAMVDLVERCLADDLTRRGEWQTRTSVSQRLETLTPREREVMKLILTGRLNKQIADDLGISMKTVEVHRARILEKMAVKTAMELAALLREAGIEG</sequence>
<dbReference type="FunFam" id="3.40.50.2300:FF:000018">
    <property type="entry name" value="DNA-binding transcriptional regulator NtrC"/>
    <property type="match status" value="1"/>
</dbReference>
<name>A0A8J7FZ99_9NEIS</name>
<keyword evidence="5" id="KW-0804">Transcription</keyword>
<organism evidence="9 10">
    <name type="scientific">Chitinilyticum piscinae</name>
    <dbReference type="NCBI Taxonomy" id="2866724"/>
    <lineage>
        <taxon>Bacteria</taxon>
        <taxon>Pseudomonadati</taxon>
        <taxon>Pseudomonadota</taxon>
        <taxon>Betaproteobacteria</taxon>
        <taxon>Neisseriales</taxon>
        <taxon>Chitinibacteraceae</taxon>
        <taxon>Chitinilyticum</taxon>
    </lineage>
</organism>
<evidence type="ECO:0000256" key="3">
    <source>
        <dbReference type="ARBA" id="ARBA00023015"/>
    </source>
</evidence>
<keyword evidence="2" id="KW-0902">Two-component regulatory system</keyword>
<dbReference type="Gene3D" id="1.10.10.10">
    <property type="entry name" value="Winged helix-like DNA-binding domain superfamily/Winged helix DNA-binding domain"/>
    <property type="match status" value="1"/>
</dbReference>
<feature type="domain" description="Response regulatory" evidence="8">
    <location>
        <begin position="8"/>
        <end position="122"/>
    </location>
</feature>
<dbReference type="RefSeq" id="WP_194115601.1">
    <property type="nucleotide sequence ID" value="NZ_JADFUA010000003.1"/>
</dbReference>
<dbReference type="CDD" id="cd06170">
    <property type="entry name" value="LuxR_C_like"/>
    <property type="match status" value="1"/>
</dbReference>
<dbReference type="InterPro" id="IPR016032">
    <property type="entry name" value="Sig_transdc_resp-reg_C-effctor"/>
</dbReference>
<evidence type="ECO:0000259" key="8">
    <source>
        <dbReference type="PROSITE" id="PS50110"/>
    </source>
</evidence>
<evidence type="ECO:0000256" key="6">
    <source>
        <dbReference type="PROSITE-ProRule" id="PRU00169"/>
    </source>
</evidence>
<keyword evidence="4" id="KW-0238">DNA-binding</keyword>
<dbReference type="Pfam" id="PF00072">
    <property type="entry name" value="Response_reg"/>
    <property type="match status" value="1"/>
</dbReference>
<evidence type="ECO:0000259" key="7">
    <source>
        <dbReference type="PROSITE" id="PS50043"/>
    </source>
</evidence>
<dbReference type="SMART" id="SM00448">
    <property type="entry name" value="REC"/>
    <property type="match status" value="1"/>
</dbReference>
<evidence type="ECO:0000256" key="1">
    <source>
        <dbReference type="ARBA" id="ARBA00022553"/>
    </source>
</evidence>
<evidence type="ECO:0000256" key="4">
    <source>
        <dbReference type="ARBA" id="ARBA00023125"/>
    </source>
</evidence>
<feature type="modified residue" description="4-aspartylphosphate" evidence="6">
    <location>
        <position position="57"/>
    </location>
</feature>
<dbReference type="PANTHER" id="PTHR44688">
    <property type="entry name" value="DNA-BINDING TRANSCRIPTIONAL ACTIVATOR DEVR_DOSR"/>
    <property type="match status" value="1"/>
</dbReference>
<dbReference type="EMBL" id="JADFUA010000003">
    <property type="protein sequence ID" value="MBE9609080.1"/>
    <property type="molecule type" value="Genomic_DNA"/>
</dbReference>
<dbReference type="GO" id="GO:0003677">
    <property type="term" value="F:DNA binding"/>
    <property type="evidence" value="ECO:0007669"/>
    <property type="project" value="UniProtKB-KW"/>
</dbReference>
<dbReference type="Gene3D" id="3.40.50.2300">
    <property type="match status" value="1"/>
</dbReference>
<evidence type="ECO:0000313" key="10">
    <source>
        <dbReference type="Proteomes" id="UP000604481"/>
    </source>
</evidence>
<protein>
    <submittedName>
        <fullName evidence="9">Response regulator transcription factor</fullName>
    </submittedName>
</protein>
<feature type="domain" description="HTH luxR-type" evidence="7">
    <location>
        <begin position="138"/>
        <end position="203"/>
    </location>
</feature>
<dbReference type="PROSITE" id="PS50043">
    <property type="entry name" value="HTH_LUXR_2"/>
    <property type="match status" value="1"/>
</dbReference>
<dbReference type="InterPro" id="IPR000792">
    <property type="entry name" value="Tscrpt_reg_LuxR_C"/>
</dbReference>
<dbReference type="Proteomes" id="UP000604481">
    <property type="component" value="Unassembled WGS sequence"/>
</dbReference>
<evidence type="ECO:0000256" key="5">
    <source>
        <dbReference type="ARBA" id="ARBA00023163"/>
    </source>
</evidence>
<keyword evidence="10" id="KW-1185">Reference proteome</keyword>
<dbReference type="SMART" id="SM00421">
    <property type="entry name" value="HTH_LUXR"/>
    <property type="match status" value="1"/>
</dbReference>
<accession>A0A8J7FZ99</accession>
<dbReference type="SUPFAM" id="SSF46894">
    <property type="entry name" value="C-terminal effector domain of the bipartite response regulators"/>
    <property type="match status" value="1"/>
</dbReference>
<evidence type="ECO:0000256" key="2">
    <source>
        <dbReference type="ARBA" id="ARBA00023012"/>
    </source>
</evidence>
<dbReference type="InterPro" id="IPR036388">
    <property type="entry name" value="WH-like_DNA-bd_sf"/>
</dbReference>
<dbReference type="PANTHER" id="PTHR44688:SF16">
    <property type="entry name" value="DNA-BINDING TRANSCRIPTIONAL ACTIVATOR DEVR_DOSR"/>
    <property type="match status" value="1"/>
</dbReference>
<comment type="caution">
    <text evidence="9">The sequence shown here is derived from an EMBL/GenBank/DDBJ whole genome shotgun (WGS) entry which is preliminary data.</text>
</comment>
<dbReference type="GO" id="GO:0006355">
    <property type="term" value="P:regulation of DNA-templated transcription"/>
    <property type="evidence" value="ECO:0007669"/>
    <property type="project" value="InterPro"/>
</dbReference>
<dbReference type="Pfam" id="PF00196">
    <property type="entry name" value="GerE"/>
    <property type="match status" value="1"/>
</dbReference>
<dbReference type="PROSITE" id="PS00622">
    <property type="entry name" value="HTH_LUXR_1"/>
    <property type="match status" value="1"/>
</dbReference>
<dbReference type="PROSITE" id="PS50110">
    <property type="entry name" value="RESPONSE_REGULATORY"/>
    <property type="match status" value="1"/>
</dbReference>
<keyword evidence="3" id="KW-0805">Transcription regulation</keyword>
<dbReference type="SUPFAM" id="SSF52172">
    <property type="entry name" value="CheY-like"/>
    <property type="match status" value="1"/>
</dbReference>
<keyword evidence="1 6" id="KW-0597">Phosphoprotein</keyword>
<dbReference type="InterPro" id="IPR011006">
    <property type="entry name" value="CheY-like_superfamily"/>
</dbReference>
<dbReference type="PRINTS" id="PR00038">
    <property type="entry name" value="HTHLUXR"/>
</dbReference>
<proteinExistence type="predicted"/>
<gene>
    <name evidence="9" type="ORF">INR99_06950</name>
</gene>
<dbReference type="InterPro" id="IPR001789">
    <property type="entry name" value="Sig_transdc_resp-reg_receiver"/>
</dbReference>
<dbReference type="AlphaFoldDB" id="A0A8J7FZ99"/>